<feature type="compositionally biased region" description="Acidic residues" evidence="3">
    <location>
        <begin position="444"/>
        <end position="453"/>
    </location>
</feature>
<dbReference type="InterPro" id="IPR007531">
    <property type="entry name" value="Dysbindin"/>
</dbReference>
<sequence>MDKFSKKLSLGGWKETMQKTQQEFSTGLRSFTEKAKKEAKIANKKARKLMEVEDGGELRNEYILSVNLSAGHDLFKKFQNNWATMHEESIINVEKCDKVDATINSFSRDYYKSKDLLEEFQNNLVALPEVLSKVEIAQRRIDSIAKQVKQIERAFLDYEDACDRLELEKQKNELKIKLSQLVETKHAEYTLKKSIVEGKNSQASKQAADKVTSPSRIIAGPKKTKAKVELEKRSSMERQKAYQDAFMEQMNQYIQHGEVEKPIAGSANSQNVSMDFEIGESDFSALSEFLGPEELSSFKKQSAKQKPKHEKTTPQVNTNTTTTLAETAESYSEMSPEDILNRELAKGLDISSTCDGVKNEENNEGNTEDSPEDSPEGSPEPQQSNQKIHPETESNKEDAREEKSDNSETAELINKDNSVEDQDEVGNTDGGGPVVAEDIAPGGSDDEFYDADP</sequence>
<evidence type="ECO:0000256" key="3">
    <source>
        <dbReference type="SAM" id="MobiDB-lite"/>
    </source>
</evidence>
<dbReference type="RefSeq" id="XP_066923933.1">
    <property type="nucleotide sequence ID" value="XM_067067832.1"/>
</dbReference>
<dbReference type="PANTHER" id="PTHR16294:SF6">
    <property type="entry name" value="DYNAMIN N-TERMINAL DOMAIN-CONTAINING PROTEIN"/>
    <property type="match status" value="1"/>
</dbReference>
<accession>A0A7M5V189</accession>
<keyword evidence="2" id="KW-0175">Coiled coil</keyword>
<protein>
    <submittedName>
        <fullName evidence="4">Uncharacterized protein</fullName>
    </submittedName>
</protein>
<dbReference type="EnsemblMetazoa" id="CLYHEMT007904.3">
    <property type="protein sequence ID" value="CLYHEMP007904.3"/>
    <property type="gene ID" value="CLYHEMG007904"/>
</dbReference>
<dbReference type="PANTHER" id="PTHR16294">
    <property type="entry name" value="DYSTROBREVIN BINDING PROTEIN 1 DYSBINDIN"/>
    <property type="match status" value="1"/>
</dbReference>
<keyword evidence="5" id="KW-1185">Reference proteome</keyword>
<proteinExistence type="inferred from homology"/>
<feature type="compositionally biased region" description="Basic and acidic residues" evidence="3">
    <location>
        <begin position="388"/>
        <end position="406"/>
    </location>
</feature>
<dbReference type="OrthoDB" id="2445127at2759"/>
<feature type="compositionally biased region" description="Low complexity" evidence="3">
    <location>
        <begin position="313"/>
        <end position="329"/>
    </location>
</feature>
<dbReference type="GeneID" id="136811220"/>
<dbReference type="AlphaFoldDB" id="A0A7M5V189"/>
<evidence type="ECO:0000313" key="5">
    <source>
        <dbReference type="Proteomes" id="UP000594262"/>
    </source>
</evidence>
<evidence type="ECO:0000256" key="2">
    <source>
        <dbReference type="SAM" id="Coils"/>
    </source>
</evidence>
<organism evidence="4 5">
    <name type="scientific">Clytia hemisphaerica</name>
    <dbReference type="NCBI Taxonomy" id="252671"/>
    <lineage>
        <taxon>Eukaryota</taxon>
        <taxon>Metazoa</taxon>
        <taxon>Cnidaria</taxon>
        <taxon>Hydrozoa</taxon>
        <taxon>Hydroidolina</taxon>
        <taxon>Leptothecata</taxon>
        <taxon>Obeliida</taxon>
        <taxon>Clytiidae</taxon>
        <taxon>Clytia</taxon>
    </lineage>
</organism>
<dbReference type="Proteomes" id="UP000594262">
    <property type="component" value="Unplaced"/>
</dbReference>
<dbReference type="GO" id="GO:0005737">
    <property type="term" value="C:cytoplasm"/>
    <property type="evidence" value="ECO:0007669"/>
    <property type="project" value="InterPro"/>
</dbReference>
<comment type="similarity">
    <text evidence="1">Belongs to the dysbindin family.</text>
</comment>
<feature type="compositionally biased region" description="Acidic residues" evidence="3">
    <location>
        <begin position="362"/>
        <end position="375"/>
    </location>
</feature>
<evidence type="ECO:0000313" key="4">
    <source>
        <dbReference type="EnsemblMetazoa" id="CLYHEMP007904.3"/>
    </source>
</evidence>
<reference evidence="4" key="1">
    <citation type="submission" date="2021-01" db="UniProtKB">
        <authorList>
            <consortium name="EnsemblMetazoa"/>
        </authorList>
    </citation>
    <scope>IDENTIFICATION</scope>
</reference>
<feature type="coiled-coil region" evidence="2">
    <location>
        <begin position="134"/>
        <end position="184"/>
    </location>
</feature>
<name>A0A7M5V189_9CNID</name>
<feature type="region of interest" description="Disordered" evidence="3">
    <location>
        <begin position="297"/>
        <end position="453"/>
    </location>
</feature>
<evidence type="ECO:0000256" key="1">
    <source>
        <dbReference type="ARBA" id="ARBA00008686"/>
    </source>
</evidence>